<keyword evidence="9" id="KW-0687">Ribonucleoprotein</keyword>
<dbReference type="Proteomes" id="UP001603857">
    <property type="component" value="Unassembled WGS sequence"/>
</dbReference>
<dbReference type="SUPFAM" id="SSF75471">
    <property type="entry name" value="YhbY-like"/>
    <property type="match status" value="3"/>
</dbReference>
<feature type="domain" description="CRM" evidence="12">
    <location>
        <begin position="587"/>
        <end position="687"/>
    </location>
</feature>
<evidence type="ECO:0000256" key="5">
    <source>
        <dbReference type="ARBA" id="ARBA00022737"/>
    </source>
</evidence>
<protein>
    <recommendedName>
        <fullName evidence="12">CRM domain-containing protein</fullName>
    </recommendedName>
</protein>
<evidence type="ECO:0000256" key="11">
    <source>
        <dbReference type="SAM" id="Coils"/>
    </source>
</evidence>
<feature type="domain" description="CRM" evidence="12">
    <location>
        <begin position="167"/>
        <end position="267"/>
    </location>
</feature>
<dbReference type="EMBL" id="JBGMDY010000006">
    <property type="protein sequence ID" value="KAL2329517.1"/>
    <property type="molecule type" value="Genomic_DNA"/>
</dbReference>
<feature type="coiled-coil region" evidence="11">
    <location>
        <begin position="535"/>
        <end position="569"/>
    </location>
</feature>
<comment type="caution">
    <text evidence="13">The sequence shown here is derived from an EMBL/GenBank/DDBJ whole genome shotgun (WGS) entry which is preliminary data.</text>
</comment>
<evidence type="ECO:0000256" key="3">
    <source>
        <dbReference type="ARBA" id="ARBA00022640"/>
    </source>
</evidence>
<dbReference type="InterPro" id="IPR045278">
    <property type="entry name" value="CRS1/CFM2/CFM3"/>
</dbReference>
<keyword evidence="3" id="KW-0934">Plastid</keyword>
<dbReference type="PANTHER" id="PTHR31846:SF10">
    <property type="entry name" value="CHLOROPLASTIC GROUP IIA INTRON SPLICING FACILITATOR CRS1, CHLOROPLASTIC"/>
    <property type="match status" value="1"/>
</dbReference>
<evidence type="ECO:0000256" key="7">
    <source>
        <dbReference type="ARBA" id="ARBA00022946"/>
    </source>
</evidence>
<dbReference type="SMART" id="SM01103">
    <property type="entry name" value="CRS1_YhbY"/>
    <property type="match status" value="2"/>
</dbReference>
<keyword evidence="8" id="KW-0508">mRNA splicing</keyword>
<name>A0ABD1M150_9FABA</name>
<dbReference type="GO" id="GO:0009507">
    <property type="term" value="C:chloroplast"/>
    <property type="evidence" value="ECO:0007669"/>
    <property type="project" value="UniProtKB-SubCell"/>
</dbReference>
<keyword evidence="7" id="KW-0809">Transit peptide</keyword>
<keyword evidence="5" id="KW-0677">Repeat</keyword>
<evidence type="ECO:0000256" key="8">
    <source>
        <dbReference type="ARBA" id="ARBA00023187"/>
    </source>
</evidence>
<dbReference type="Gene3D" id="3.30.110.60">
    <property type="entry name" value="YhbY-like"/>
    <property type="match status" value="2"/>
</dbReference>
<sequence length="744" mass="85631">MFSVSLHPHLSPHSSFSLVRISSSLLPNPKNLTSLPIPIKAPTPPWTKVPLLPQPHELVDLSNPKTDKSKLKKRELSDKDLMGKEARGKRVMKKIVKRVERLRHKTPTSSQTPFASPSVENFRGVLETVEENEDVVWPRGRMPWEKDDDNFGVVKIRREKVVTAAELTLDKVLLRRLRSEAARMRTWIKVMKAGVTQDVVEQIKRTWRRNELAMIRFDIPLCRNMDRAREIVEVYCYTKTGGLVVLTKKEFHVVYRGCNHQLTTKGSPRLRTNSYEMNRVESAAKRELSAVESNHSSSEMLTWNADHNDSISASFLDMNYQMVNGSLYERETDRLLDGLGPRFIDWWMHKPLPVDADLLPVEVPGFQLPFRICPPHSSAKLSDYELTYFRKLAYPLPTHFVLGRNKGLKGLAAAILKFWKLLNDCHDFLFVEKLVTLVVVAGICLTGGVLLLRNKFYIILYRGNDFLPTRVAALVERRELELKSCQLHEEVARMKAIQAFSSINEVPQDTSTSGTLTEFRKIQTLLEDTKEVKADIQLEAEIFRVEKELKEEQRRAFILNKKIERSMRELSKLNAAWTPSEQDTDLEIMTDEERECLRNIGLKMPSCLVLGRRGVFDGVLEGLHQHWKHREVVKVITKQKLFNQVMCTAKLLETESGGILVSVDKLKEGHAIVVYRGKNYKRPSVKLAKNLLTKREALRRSLEMQRAGSLKFFARQKEQSISNLQLKLADLQKRKEIELRESEN</sequence>
<organism evidence="13 14">
    <name type="scientific">Flemingia macrophylla</name>
    <dbReference type="NCBI Taxonomy" id="520843"/>
    <lineage>
        <taxon>Eukaryota</taxon>
        <taxon>Viridiplantae</taxon>
        <taxon>Streptophyta</taxon>
        <taxon>Embryophyta</taxon>
        <taxon>Tracheophyta</taxon>
        <taxon>Spermatophyta</taxon>
        <taxon>Magnoliopsida</taxon>
        <taxon>eudicotyledons</taxon>
        <taxon>Gunneridae</taxon>
        <taxon>Pentapetalae</taxon>
        <taxon>rosids</taxon>
        <taxon>fabids</taxon>
        <taxon>Fabales</taxon>
        <taxon>Fabaceae</taxon>
        <taxon>Papilionoideae</taxon>
        <taxon>50 kb inversion clade</taxon>
        <taxon>NPAAA clade</taxon>
        <taxon>indigoferoid/millettioid clade</taxon>
        <taxon>Phaseoleae</taxon>
        <taxon>Flemingia</taxon>
    </lineage>
</organism>
<evidence type="ECO:0000256" key="4">
    <source>
        <dbReference type="ARBA" id="ARBA00022664"/>
    </source>
</evidence>
<evidence type="ECO:0000313" key="14">
    <source>
        <dbReference type="Proteomes" id="UP001603857"/>
    </source>
</evidence>
<dbReference type="GO" id="GO:0000373">
    <property type="term" value="P:Group II intron splicing"/>
    <property type="evidence" value="ECO:0007669"/>
    <property type="project" value="UniProtKB-ARBA"/>
</dbReference>
<gene>
    <name evidence="13" type="ORF">Fmac_017098</name>
</gene>
<keyword evidence="2" id="KW-0150">Chloroplast</keyword>
<comment type="subcellular location">
    <subcellularLocation>
        <location evidence="1">Plastid</location>
        <location evidence="1">Chloroplast</location>
    </subcellularLocation>
</comment>
<evidence type="ECO:0000256" key="1">
    <source>
        <dbReference type="ARBA" id="ARBA00004229"/>
    </source>
</evidence>
<keyword evidence="4" id="KW-0507">mRNA processing</keyword>
<evidence type="ECO:0000259" key="12">
    <source>
        <dbReference type="PROSITE" id="PS51295"/>
    </source>
</evidence>
<feature type="coiled-coil region" evidence="11">
    <location>
        <begin position="714"/>
        <end position="741"/>
    </location>
</feature>
<evidence type="ECO:0000256" key="6">
    <source>
        <dbReference type="ARBA" id="ARBA00022884"/>
    </source>
</evidence>
<keyword evidence="14" id="KW-1185">Reference proteome</keyword>
<evidence type="ECO:0000256" key="2">
    <source>
        <dbReference type="ARBA" id="ARBA00022528"/>
    </source>
</evidence>
<dbReference type="PANTHER" id="PTHR31846">
    <property type="entry name" value="CRS1 / YHBY (CRM) DOMAIN-CONTAINING PROTEIN"/>
    <property type="match status" value="1"/>
</dbReference>
<dbReference type="InterPro" id="IPR001890">
    <property type="entry name" value="RNA-binding_CRM"/>
</dbReference>
<accession>A0ABD1M150</accession>
<evidence type="ECO:0000256" key="9">
    <source>
        <dbReference type="ARBA" id="ARBA00023274"/>
    </source>
</evidence>
<reference evidence="13 14" key="1">
    <citation type="submission" date="2024-08" db="EMBL/GenBank/DDBJ databases">
        <title>Insights into the chromosomal genome structure of Flemingia macrophylla.</title>
        <authorList>
            <person name="Ding Y."/>
            <person name="Zhao Y."/>
            <person name="Bi W."/>
            <person name="Wu M."/>
            <person name="Zhao G."/>
            <person name="Gong Y."/>
            <person name="Li W."/>
            <person name="Zhang P."/>
        </authorList>
    </citation>
    <scope>NUCLEOTIDE SEQUENCE [LARGE SCALE GENOMIC DNA]</scope>
    <source>
        <strain evidence="13">DYQJB</strain>
        <tissue evidence="13">Leaf</tissue>
    </source>
</reference>
<dbReference type="GO" id="GO:0006397">
    <property type="term" value="P:mRNA processing"/>
    <property type="evidence" value="ECO:0007669"/>
    <property type="project" value="UniProtKB-KW"/>
</dbReference>
<keyword evidence="6 10" id="KW-0694">RNA-binding</keyword>
<dbReference type="AlphaFoldDB" id="A0ABD1M150"/>
<dbReference type="GO" id="GO:0003723">
    <property type="term" value="F:RNA binding"/>
    <property type="evidence" value="ECO:0007669"/>
    <property type="project" value="UniProtKB-UniRule"/>
</dbReference>
<dbReference type="InterPro" id="IPR035920">
    <property type="entry name" value="YhbY-like_sf"/>
</dbReference>
<dbReference type="PROSITE" id="PS51295">
    <property type="entry name" value="CRM"/>
    <property type="match status" value="2"/>
</dbReference>
<dbReference type="GO" id="GO:1990904">
    <property type="term" value="C:ribonucleoprotein complex"/>
    <property type="evidence" value="ECO:0007669"/>
    <property type="project" value="UniProtKB-KW"/>
</dbReference>
<evidence type="ECO:0000313" key="13">
    <source>
        <dbReference type="EMBL" id="KAL2329517.1"/>
    </source>
</evidence>
<dbReference type="Pfam" id="PF01985">
    <property type="entry name" value="CRS1_YhbY"/>
    <property type="match status" value="2"/>
</dbReference>
<keyword evidence="11" id="KW-0175">Coiled coil</keyword>
<evidence type="ECO:0000256" key="10">
    <source>
        <dbReference type="PROSITE-ProRule" id="PRU00626"/>
    </source>
</evidence>
<proteinExistence type="predicted"/>